<name>A0A6B3N361_9CYAN</name>
<keyword evidence="2" id="KW-0328">Glycosyltransferase</keyword>
<keyword evidence="2" id="KW-0808">Transferase</keyword>
<protein>
    <submittedName>
        <fullName evidence="2">Phosphoribosyltransferase</fullName>
    </submittedName>
</protein>
<sequence length="221" mass="24436">MKRRFKNRTQAGQLLAKRLIAYAHRSEVIVLALPRGGVPVAFEVAKVLNAPLDICLVRKLGVPGHKELAMGAIAMGGAMVINEAVVTELGISTETINRVAFEEQKELERRHHAYRGNRRALNIEGRKLILIDDGIATGSTLRAALATLQQQQPVGIIVAVPVAPPSICNQLELKIEKVVCLKTPHPLYAIGIWYEDFLQTTDEEVRNLLAQAPWRQESVSR</sequence>
<evidence type="ECO:0000259" key="1">
    <source>
        <dbReference type="Pfam" id="PF00156"/>
    </source>
</evidence>
<accession>A0A6B3N361</accession>
<dbReference type="InterPro" id="IPR029057">
    <property type="entry name" value="PRTase-like"/>
</dbReference>
<evidence type="ECO:0000313" key="2">
    <source>
        <dbReference type="EMBL" id="NER28136.1"/>
    </source>
</evidence>
<dbReference type="Gene3D" id="3.30.1310.20">
    <property type="entry name" value="PRTase-like"/>
    <property type="match status" value="1"/>
</dbReference>
<dbReference type="SUPFAM" id="SSF53271">
    <property type="entry name" value="PRTase-like"/>
    <property type="match status" value="1"/>
</dbReference>
<comment type="caution">
    <text evidence="2">The sequence shown here is derived from an EMBL/GenBank/DDBJ whole genome shotgun (WGS) entry which is preliminary data.</text>
</comment>
<dbReference type="InterPro" id="IPR000836">
    <property type="entry name" value="PRTase_dom"/>
</dbReference>
<dbReference type="CDD" id="cd06223">
    <property type="entry name" value="PRTases_typeI"/>
    <property type="match status" value="1"/>
</dbReference>
<dbReference type="Gene3D" id="3.40.50.2020">
    <property type="match status" value="1"/>
</dbReference>
<dbReference type="AlphaFoldDB" id="A0A6B3N361"/>
<organism evidence="2">
    <name type="scientific">Symploca sp. SIO1C4</name>
    <dbReference type="NCBI Taxonomy" id="2607765"/>
    <lineage>
        <taxon>Bacteria</taxon>
        <taxon>Bacillati</taxon>
        <taxon>Cyanobacteriota</taxon>
        <taxon>Cyanophyceae</taxon>
        <taxon>Coleofasciculales</taxon>
        <taxon>Coleofasciculaceae</taxon>
        <taxon>Symploca</taxon>
    </lineage>
</organism>
<dbReference type="EMBL" id="JAAHFQ010000175">
    <property type="protein sequence ID" value="NER28136.1"/>
    <property type="molecule type" value="Genomic_DNA"/>
</dbReference>
<dbReference type="GO" id="GO:0016757">
    <property type="term" value="F:glycosyltransferase activity"/>
    <property type="evidence" value="ECO:0007669"/>
    <property type="project" value="UniProtKB-KW"/>
</dbReference>
<feature type="domain" description="Phosphoribosyltransferase" evidence="1">
    <location>
        <begin position="72"/>
        <end position="166"/>
    </location>
</feature>
<dbReference type="Pfam" id="PF00156">
    <property type="entry name" value="Pribosyltran"/>
    <property type="match status" value="1"/>
</dbReference>
<proteinExistence type="predicted"/>
<gene>
    <name evidence="2" type="ORF">F6J89_11000</name>
</gene>
<reference evidence="2" key="1">
    <citation type="submission" date="2019-11" db="EMBL/GenBank/DDBJ databases">
        <title>Genomic insights into an expanded diversity of filamentous marine cyanobacteria reveals the extraordinary biosynthetic potential of Moorea and Okeania.</title>
        <authorList>
            <person name="Ferreira Leao T."/>
            <person name="Wang M."/>
            <person name="Moss N."/>
            <person name="Da Silva R."/>
            <person name="Sanders J."/>
            <person name="Nurk S."/>
            <person name="Gurevich A."/>
            <person name="Humphrey G."/>
            <person name="Reher R."/>
            <person name="Zhu Q."/>
            <person name="Belda-Ferre P."/>
            <person name="Glukhov E."/>
            <person name="Rex R."/>
            <person name="Dorrestein P.C."/>
            <person name="Knight R."/>
            <person name="Pevzner P."/>
            <person name="Gerwick W.H."/>
            <person name="Gerwick L."/>
        </authorList>
    </citation>
    <scope>NUCLEOTIDE SEQUENCE</scope>
    <source>
        <strain evidence="2">SIO1C4</strain>
    </source>
</reference>